<dbReference type="GO" id="GO:0003677">
    <property type="term" value="F:DNA binding"/>
    <property type="evidence" value="ECO:0007669"/>
    <property type="project" value="InterPro"/>
</dbReference>
<organism evidence="3 5">
    <name type="scientific">Candidatus Altarchaeum hamiconexum</name>
    <dbReference type="NCBI Taxonomy" id="1803513"/>
    <lineage>
        <taxon>Archaea</taxon>
        <taxon>Candidatus Altarchaeota</taxon>
        <taxon>Candidatus Altiarchaeia</taxon>
        <taxon>Candidatus Altarchaeales</taxon>
        <taxon>Candidatus Altarchaeaceae</taxon>
        <taxon>Candidatus Altarchaeum</taxon>
    </lineage>
</organism>
<accession>A0A8J7YWV8</accession>
<evidence type="ECO:0000259" key="2">
    <source>
        <dbReference type="Pfam" id="PF01191"/>
    </source>
</evidence>
<dbReference type="Gene3D" id="3.90.940.20">
    <property type="entry name" value="RPB5-like RNA polymerase subunit"/>
    <property type="match status" value="1"/>
</dbReference>
<feature type="domain" description="RNA polymerase subunit H/Rpb5 C-terminal" evidence="2">
    <location>
        <begin position="1"/>
        <end position="61"/>
    </location>
</feature>
<dbReference type="GO" id="GO:0003899">
    <property type="term" value="F:DNA-directed RNA polymerase activity"/>
    <property type="evidence" value="ECO:0007669"/>
    <property type="project" value="InterPro"/>
</dbReference>
<evidence type="ECO:0000313" key="4">
    <source>
        <dbReference type="EMBL" id="NCS91332.1"/>
    </source>
</evidence>
<dbReference type="GO" id="GO:0000428">
    <property type="term" value="C:DNA-directed RNA polymerase complex"/>
    <property type="evidence" value="ECO:0007669"/>
    <property type="project" value="UniProtKB-KW"/>
</dbReference>
<feature type="region of interest" description="Disordered" evidence="1">
    <location>
        <begin position="71"/>
        <end position="95"/>
    </location>
</feature>
<dbReference type="Pfam" id="PF01191">
    <property type="entry name" value="RNA_pol_Rpb5_C"/>
    <property type="match status" value="1"/>
</dbReference>
<keyword evidence="3" id="KW-0240">DNA-directed RNA polymerase</keyword>
<dbReference type="Proteomes" id="UP000768163">
    <property type="component" value="Unassembled WGS sequence"/>
</dbReference>
<evidence type="ECO:0000313" key="3">
    <source>
        <dbReference type="EMBL" id="NCN65465.1"/>
    </source>
</evidence>
<dbReference type="SUPFAM" id="SSF55287">
    <property type="entry name" value="RPB5-like RNA polymerase subunit"/>
    <property type="match status" value="1"/>
</dbReference>
<dbReference type="EMBL" id="JAACQH010000048">
    <property type="protein sequence ID" value="NCS91332.1"/>
    <property type="molecule type" value="Genomic_DNA"/>
</dbReference>
<proteinExistence type="predicted"/>
<protein>
    <submittedName>
        <fullName evidence="3">DNA-directed RNA polymerase subunit H</fullName>
    </submittedName>
</protein>
<dbReference type="EMBL" id="JAACVF010000145">
    <property type="protein sequence ID" value="NCN65465.1"/>
    <property type="molecule type" value="Genomic_DNA"/>
</dbReference>
<evidence type="ECO:0000256" key="1">
    <source>
        <dbReference type="SAM" id="MobiDB-lite"/>
    </source>
</evidence>
<sequence length="95" mass="10791">MADDEVEELLKKYNITKDKLPKIYEFDAAISGLNPEPKPGEVIKILRKSPTAGNIFYYRVVVPGTFHEKGASERTEEEIAEYADDVGEEEEEINE</sequence>
<reference evidence="3" key="1">
    <citation type="submission" date="2019-11" db="EMBL/GenBank/DDBJ databases">
        <title>Lipid analysis of CO2-rich subsurface aquifers suggests an autotrophy-based deep biosphere with lysolipids enriched in CPR bacteria.</title>
        <authorList>
            <person name="Probst A.J."/>
            <person name="Elling F.J."/>
            <person name="Castelle C.J."/>
            <person name="Zhu Q."/>
            <person name="Elvert M."/>
            <person name="Birarda G."/>
            <person name="Holman H.-Y."/>
            <person name="Lane K.R."/>
            <person name="Ladd B."/>
            <person name="Ryan M.C."/>
            <person name="Woyke T."/>
            <person name="Hinrichs K.-U."/>
            <person name="Banfield J.F."/>
        </authorList>
    </citation>
    <scope>NUCLEOTIDE SEQUENCE</scope>
    <source>
        <strain evidence="3">CG_2015-01_33_1645</strain>
        <strain evidence="4">CG_2015-04_33_537</strain>
    </source>
</reference>
<gene>
    <name evidence="4" type="ORF">GW779_02775</name>
    <name evidence="3" type="ORF">GW910_05335</name>
</gene>
<name>A0A8J7YWV8_9ARCH</name>
<comment type="caution">
    <text evidence="3">The sequence shown here is derived from an EMBL/GenBank/DDBJ whole genome shotgun (WGS) entry which is preliminary data.</text>
</comment>
<dbReference type="InterPro" id="IPR000783">
    <property type="entry name" value="RNA_pol_subH/Rpb5_C"/>
</dbReference>
<dbReference type="AlphaFoldDB" id="A0A8J7YWV8"/>
<keyword evidence="3" id="KW-0804">Transcription</keyword>
<feature type="compositionally biased region" description="Acidic residues" evidence="1">
    <location>
        <begin position="75"/>
        <end position="95"/>
    </location>
</feature>
<dbReference type="InterPro" id="IPR035913">
    <property type="entry name" value="RPB5-like_sf"/>
</dbReference>
<evidence type="ECO:0000313" key="5">
    <source>
        <dbReference type="Proteomes" id="UP000768163"/>
    </source>
</evidence>
<dbReference type="GO" id="GO:0006351">
    <property type="term" value="P:DNA-templated transcription"/>
    <property type="evidence" value="ECO:0007669"/>
    <property type="project" value="InterPro"/>
</dbReference>
<dbReference type="Proteomes" id="UP000738826">
    <property type="component" value="Unassembled WGS sequence"/>
</dbReference>